<evidence type="ECO:0000256" key="1">
    <source>
        <dbReference type="ARBA" id="ARBA00023015"/>
    </source>
</evidence>
<evidence type="ECO:0000259" key="5">
    <source>
        <dbReference type="PROSITE" id="PS01124"/>
    </source>
</evidence>
<feature type="domain" description="HTH araC/xylS-type" evidence="5">
    <location>
        <begin position="670"/>
        <end position="769"/>
    </location>
</feature>
<dbReference type="PROSITE" id="PS01124">
    <property type="entry name" value="HTH_ARAC_FAMILY_2"/>
    <property type="match status" value="1"/>
</dbReference>
<evidence type="ECO:0000313" key="7">
    <source>
        <dbReference type="Proteomes" id="UP001589818"/>
    </source>
</evidence>
<proteinExistence type="predicted"/>
<keyword evidence="2" id="KW-0238">DNA-binding</keyword>
<dbReference type="PANTHER" id="PTHR43280">
    <property type="entry name" value="ARAC-FAMILY TRANSCRIPTIONAL REGULATOR"/>
    <property type="match status" value="1"/>
</dbReference>
<dbReference type="PANTHER" id="PTHR43280:SF28">
    <property type="entry name" value="HTH-TYPE TRANSCRIPTIONAL ACTIVATOR RHAS"/>
    <property type="match status" value="1"/>
</dbReference>
<dbReference type="SUPFAM" id="SSF46689">
    <property type="entry name" value="Homeodomain-like"/>
    <property type="match status" value="2"/>
</dbReference>
<dbReference type="InterPro" id="IPR009057">
    <property type="entry name" value="Homeodomain-like_sf"/>
</dbReference>
<dbReference type="Gene3D" id="3.30.450.20">
    <property type="entry name" value="PAS domain"/>
    <property type="match status" value="1"/>
</dbReference>
<feature type="transmembrane region" description="Helical" evidence="4">
    <location>
        <begin position="305"/>
        <end position="325"/>
    </location>
</feature>
<accession>A0ABV6J862</accession>
<gene>
    <name evidence="6" type="ORF">ACFFJ8_11930</name>
</gene>
<organism evidence="6 7">
    <name type="scientific">Paenibacillus mendelii</name>
    <dbReference type="NCBI Taxonomy" id="206163"/>
    <lineage>
        <taxon>Bacteria</taxon>
        <taxon>Bacillati</taxon>
        <taxon>Bacillota</taxon>
        <taxon>Bacilli</taxon>
        <taxon>Bacillales</taxon>
        <taxon>Paenibacillaceae</taxon>
        <taxon>Paenibacillus</taxon>
    </lineage>
</organism>
<evidence type="ECO:0000256" key="2">
    <source>
        <dbReference type="ARBA" id="ARBA00023125"/>
    </source>
</evidence>
<reference evidence="6 7" key="1">
    <citation type="submission" date="2024-09" db="EMBL/GenBank/DDBJ databases">
        <authorList>
            <person name="Sun Q."/>
            <person name="Mori K."/>
        </authorList>
    </citation>
    <scope>NUCLEOTIDE SEQUENCE [LARGE SCALE GENOMIC DNA]</scope>
    <source>
        <strain evidence="6 7">CCM 4839</strain>
    </source>
</reference>
<dbReference type="SMART" id="SM00342">
    <property type="entry name" value="HTH_ARAC"/>
    <property type="match status" value="1"/>
</dbReference>
<keyword evidence="7" id="KW-1185">Reference proteome</keyword>
<keyword evidence="4" id="KW-0472">Membrane</keyword>
<evidence type="ECO:0000256" key="4">
    <source>
        <dbReference type="SAM" id="Phobius"/>
    </source>
</evidence>
<keyword evidence="4" id="KW-1133">Transmembrane helix</keyword>
<keyword evidence="4" id="KW-0812">Transmembrane</keyword>
<dbReference type="RefSeq" id="WP_204820411.1">
    <property type="nucleotide sequence ID" value="NZ_JANHOF010000007.1"/>
</dbReference>
<protein>
    <submittedName>
        <fullName evidence="6">Helix-turn-helix domain-containing protein</fullName>
    </submittedName>
</protein>
<evidence type="ECO:0000313" key="6">
    <source>
        <dbReference type="EMBL" id="MFC0392071.1"/>
    </source>
</evidence>
<evidence type="ECO:0000256" key="3">
    <source>
        <dbReference type="ARBA" id="ARBA00023163"/>
    </source>
</evidence>
<dbReference type="InterPro" id="IPR018060">
    <property type="entry name" value="HTH_AraC"/>
</dbReference>
<keyword evidence="1" id="KW-0805">Transcription regulation</keyword>
<dbReference type="Pfam" id="PF12833">
    <property type="entry name" value="HTH_18"/>
    <property type="match status" value="1"/>
</dbReference>
<dbReference type="Proteomes" id="UP001589818">
    <property type="component" value="Unassembled WGS sequence"/>
</dbReference>
<dbReference type="Gene3D" id="1.10.10.60">
    <property type="entry name" value="Homeodomain-like"/>
    <property type="match status" value="2"/>
</dbReference>
<comment type="caution">
    <text evidence="6">The sequence shown here is derived from an EMBL/GenBank/DDBJ whole genome shotgun (WGS) entry which is preliminary data.</text>
</comment>
<sequence length="776" mass="88598">MRPFIHFMKKNKTLVRMLLILTTSCAILLSSLSAFLYKQYSERSIRDAYGISAEQLEQTYRLIEAQLTNVYNYYSRFFTSNSHVFNALYADQFNAEEMYEINKTLKDSMQVSPLVSSVYIVNRNADAAFSSGATVRTIGNFYDTDIVEYLKMSHEINHPVFIPRDVRYRIYDKWEEHGFISVLFSESANTAAADSALIINISQDKIREMLAIKSPGAYTQKMIVDTKGAIVIQTDSPVHEKSITNEAFFRSIQADAAASGYFTEDIQGKKYFITHLESSSILGWFFISIMEYEQLVAGISQLRDAVFMITGIFILLSAIVSLFFIRSLYKPVHRLIHKVKSAGKLGADSSPASEFEFLRDAFDHLTANISGLNHIVNAYKPAKKKELLERLIRDEVYLNKNTEEELQAIGIPPDSLHNLIVMIRIDDYGALIERCSLRDIALYRFAISNITKELMREWEFVEEIESKGNEITFLFGSIDGRPLTMLKETLRSVQDEVEKNLKMSITVAIGSVFSQLSEIRKSYYGALNASNCRIRLGRGALIDQSSVPENGTEPYVYPHDLEKRLLNSLKLEEEDKYNRSLDAFVQSVSPFTYDEVILSLTQLALAVVKTATGEMQVDPERLGVQRSHISKQLADRDTLEEIKLWYHQLYKAIVQAVNERKDSKQDDMVRQLVDYISVHYHDPNLSVESLADQVHLSPNHLRLIFKKQLGKSLSEHITDIRFIQAMRLLRESDERIKNIAEKVGFANTGYFYTSFKKYTGVSAAQYRDDHKAGTSS</sequence>
<dbReference type="EMBL" id="JBHLVF010000013">
    <property type="protein sequence ID" value="MFC0392071.1"/>
    <property type="molecule type" value="Genomic_DNA"/>
</dbReference>
<keyword evidence="3" id="KW-0804">Transcription</keyword>
<name>A0ABV6J862_9BACL</name>